<keyword evidence="3" id="KW-1185">Reference proteome</keyword>
<accession>A0A6V6YLZ5</accession>
<proteinExistence type="predicted"/>
<dbReference type="InterPro" id="IPR029058">
    <property type="entry name" value="AB_hydrolase_fold"/>
</dbReference>
<dbReference type="EMBL" id="CAIJDP010000044">
    <property type="protein sequence ID" value="CAD0000471.1"/>
    <property type="molecule type" value="Genomic_DNA"/>
</dbReference>
<keyword evidence="2" id="KW-0378">Hydrolase</keyword>
<reference evidence="2 3" key="1">
    <citation type="submission" date="2020-06" db="EMBL/GenBank/DDBJ databases">
        <authorList>
            <person name="Criscuolo A."/>
        </authorList>
    </citation>
    <scope>NUCLEOTIDE SEQUENCE [LARGE SCALE GENOMIC DNA]</scope>
    <source>
        <strain evidence="3">CIP 111411</strain>
    </source>
</reference>
<comment type="caution">
    <text evidence="2">The sequence shown here is derived from an EMBL/GenBank/DDBJ whole genome shotgun (WGS) entry which is preliminary data.</text>
</comment>
<name>A0A6V6YLZ5_9FLAO</name>
<dbReference type="Gene3D" id="3.40.50.1820">
    <property type="entry name" value="alpha/beta hydrolase"/>
    <property type="match status" value="1"/>
</dbReference>
<dbReference type="GO" id="GO:0016787">
    <property type="term" value="F:hydrolase activity"/>
    <property type="evidence" value="ECO:0007669"/>
    <property type="project" value="UniProtKB-KW"/>
</dbReference>
<dbReference type="Pfam" id="PF00561">
    <property type="entry name" value="Abhydrolase_1"/>
    <property type="match status" value="1"/>
</dbReference>
<dbReference type="RefSeq" id="WP_180907474.1">
    <property type="nucleotide sequence ID" value="NZ_CAIJDP010000044.1"/>
</dbReference>
<feature type="domain" description="AB hydrolase-1" evidence="1">
    <location>
        <begin position="31"/>
        <end position="263"/>
    </location>
</feature>
<dbReference type="InterPro" id="IPR050471">
    <property type="entry name" value="AB_hydrolase"/>
</dbReference>
<gene>
    <name evidence="2" type="ORF">FLAT13_00032</name>
</gene>
<sequence>MNFKNVKTQSINVGGTDFYYRKLGEDKPGLPIIFLNHLTATMDDCDPKIMEGFASEHPIICFDNRGIGSTGGVTPKNVAEMATDAIAFIKALGYQKVDLFGFSLGGFISQEILLREPQLVRKVILAGTGPAGGAGISKMTPVVIKDVIKGSFTFRNPKFYLFFNRNANGHKAAKSYLKRLKERKENRGEKLKMKHLTHQLDAIKAWGLQAHQDLSVITQPVLIVNGDNDKMVPVSNSYELKNRIKNSQIIIYKDAGHGSIFQNHEDFVKKALEFLAK</sequence>
<evidence type="ECO:0000259" key="1">
    <source>
        <dbReference type="Pfam" id="PF00561"/>
    </source>
</evidence>
<dbReference type="SUPFAM" id="SSF53474">
    <property type="entry name" value="alpha/beta-Hydrolases"/>
    <property type="match status" value="1"/>
</dbReference>
<dbReference type="PRINTS" id="PR00111">
    <property type="entry name" value="ABHYDROLASE"/>
</dbReference>
<dbReference type="AlphaFoldDB" id="A0A6V6YLZ5"/>
<protein>
    <submittedName>
        <fullName evidence="2">Alpha/beta hydrolase</fullName>
    </submittedName>
</protein>
<evidence type="ECO:0000313" key="3">
    <source>
        <dbReference type="Proteomes" id="UP000530060"/>
    </source>
</evidence>
<dbReference type="Proteomes" id="UP000530060">
    <property type="component" value="Unassembled WGS sequence"/>
</dbReference>
<dbReference type="PANTHER" id="PTHR43433:SF5">
    <property type="entry name" value="AB HYDROLASE-1 DOMAIN-CONTAINING PROTEIN"/>
    <property type="match status" value="1"/>
</dbReference>
<evidence type="ECO:0000313" key="2">
    <source>
        <dbReference type="EMBL" id="CAD0000471.1"/>
    </source>
</evidence>
<organism evidence="2 3">
    <name type="scientific">Flavobacterium salmonis</name>
    <dbReference type="NCBI Taxonomy" id="2654844"/>
    <lineage>
        <taxon>Bacteria</taxon>
        <taxon>Pseudomonadati</taxon>
        <taxon>Bacteroidota</taxon>
        <taxon>Flavobacteriia</taxon>
        <taxon>Flavobacteriales</taxon>
        <taxon>Flavobacteriaceae</taxon>
        <taxon>Flavobacterium</taxon>
    </lineage>
</organism>
<dbReference type="InterPro" id="IPR000073">
    <property type="entry name" value="AB_hydrolase_1"/>
</dbReference>
<dbReference type="PANTHER" id="PTHR43433">
    <property type="entry name" value="HYDROLASE, ALPHA/BETA FOLD FAMILY PROTEIN"/>
    <property type="match status" value="1"/>
</dbReference>